<dbReference type="GO" id="GO:0006508">
    <property type="term" value="P:proteolysis"/>
    <property type="evidence" value="ECO:0007669"/>
    <property type="project" value="InterPro"/>
</dbReference>
<dbReference type="STRING" id="1914963.AWW67_07585"/>
<keyword evidence="1" id="KW-0378">Hydrolase</keyword>
<comment type="caution">
    <text evidence="3">The sequence shown here is derived from an EMBL/GenBank/DDBJ whole genome shotgun (WGS) entry which is preliminary data.</text>
</comment>
<dbReference type="InterPro" id="IPR001969">
    <property type="entry name" value="Aspartic_peptidase_AS"/>
</dbReference>
<dbReference type="GO" id="GO:0004190">
    <property type="term" value="F:aspartic-type endopeptidase activity"/>
    <property type="evidence" value="ECO:0007669"/>
    <property type="project" value="InterPro"/>
</dbReference>
<evidence type="ECO:0000313" key="3">
    <source>
        <dbReference type="EMBL" id="KYG81211.1"/>
    </source>
</evidence>
<protein>
    <recommendedName>
        <fullName evidence="2">Peptidase A2 domain-containing protein</fullName>
    </recommendedName>
</protein>
<dbReference type="SUPFAM" id="SSF50630">
    <property type="entry name" value="Acid proteases"/>
    <property type="match status" value="1"/>
</dbReference>
<dbReference type="PROSITE" id="PS00141">
    <property type="entry name" value="ASP_PROTEASE"/>
    <property type="match status" value="1"/>
</dbReference>
<accession>A0A150XR82</accession>
<dbReference type="InterPro" id="IPR001995">
    <property type="entry name" value="Peptidase_A2_cat"/>
</dbReference>
<gene>
    <name evidence="3" type="ORF">AWW67_07585</name>
</gene>
<evidence type="ECO:0000313" key="4">
    <source>
        <dbReference type="Proteomes" id="UP000075663"/>
    </source>
</evidence>
<dbReference type="Proteomes" id="UP000075663">
    <property type="component" value="Unassembled WGS sequence"/>
</dbReference>
<dbReference type="AlphaFoldDB" id="A0A150XR82"/>
<sequence>MKSESYKINRIGLNNLPKLMVPIKLTNPDNGKEFCTEALIDTGAEKSIFPSMTVRMTGRDFQKTKSNLVINNGLGGKKECYEHDFIVQIMSKGFKEVIWASGAILIDCCEDLKSTPLLGVKNILENLRIEINYPTGELSIHA</sequence>
<reference evidence="3 4" key="1">
    <citation type="submission" date="2016-01" db="EMBL/GenBank/DDBJ databases">
        <title>Genome sequencing of Roseivirga seohaensis SW-152.</title>
        <authorList>
            <person name="Selvaratnam C."/>
            <person name="Thevarajoo S."/>
            <person name="Goh K.M."/>
            <person name="Ee R."/>
            <person name="Chan K.-G."/>
            <person name="Chong C.S."/>
        </authorList>
    </citation>
    <scope>NUCLEOTIDE SEQUENCE [LARGE SCALE GENOMIC DNA]</scope>
    <source>
        <strain evidence="3 4">SW-152</strain>
    </source>
</reference>
<evidence type="ECO:0000259" key="2">
    <source>
        <dbReference type="PROSITE" id="PS50175"/>
    </source>
</evidence>
<dbReference type="RefSeq" id="WP_062302056.1">
    <property type="nucleotide sequence ID" value="NZ_LRPB01000045.1"/>
</dbReference>
<proteinExistence type="predicted"/>
<dbReference type="PROSITE" id="PS50175">
    <property type="entry name" value="ASP_PROT_RETROV"/>
    <property type="match status" value="1"/>
</dbReference>
<evidence type="ECO:0000256" key="1">
    <source>
        <dbReference type="ARBA" id="ARBA00022801"/>
    </source>
</evidence>
<dbReference type="EMBL" id="LRPB01000045">
    <property type="protein sequence ID" value="KYG81211.1"/>
    <property type="molecule type" value="Genomic_DNA"/>
</dbReference>
<organism evidence="3 4">
    <name type="scientific">Roseivirga seohaensis</name>
    <dbReference type="NCBI Taxonomy" id="1914963"/>
    <lineage>
        <taxon>Bacteria</taxon>
        <taxon>Pseudomonadati</taxon>
        <taxon>Bacteroidota</taxon>
        <taxon>Cytophagia</taxon>
        <taxon>Cytophagales</taxon>
        <taxon>Roseivirgaceae</taxon>
        <taxon>Roseivirga</taxon>
    </lineage>
</organism>
<dbReference type="InterPro" id="IPR021109">
    <property type="entry name" value="Peptidase_aspartic_dom_sf"/>
</dbReference>
<feature type="domain" description="Peptidase A2" evidence="2">
    <location>
        <begin position="36"/>
        <end position="76"/>
    </location>
</feature>
<name>A0A150XR82_9BACT</name>
<dbReference type="Gene3D" id="2.40.70.10">
    <property type="entry name" value="Acid Proteases"/>
    <property type="match status" value="1"/>
</dbReference>